<dbReference type="SUPFAM" id="SSF48350">
    <property type="entry name" value="GTPase activation domain, GAP"/>
    <property type="match status" value="1"/>
</dbReference>
<dbReference type="PANTHER" id="PTHR23176:SF134">
    <property type="entry name" value="RHO-TYPE GTPASE-ACTIVATING PROTEIN"/>
    <property type="match status" value="1"/>
</dbReference>
<evidence type="ECO:0000259" key="5">
    <source>
        <dbReference type="PROSITE" id="PS51741"/>
    </source>
</evidence>
<dbReference type="Pfam" id="PF04577">
    <property type="entry name" value="Glyco_transf_61"/>
    <property type="match status" value="1"/>
</dbReference>
<dbReference type="EMBL" id="JADGJW010000020">
    <property type="protein sequence ID" value="KAJ3227220.1"/>
    <property type="molecule type" value="Genomic_DNA"/>
</dbReference>
<evidence type="ECO:0000256" key="2">
    <source>
        <dbReference type="PROSITE-ProRule" id="PRU01077"/>
    </source>
</evidence>
<dbReference type="InterPro" id="IPR050729">
    <property type="entry name" value="Rho-GAP"/>
</dbReference>
<dbReference type="Gene3D" id="1.10.555.10">
    <property type="entry name" value="Rho GTPase activation protein"/>
    <property type="match status" value="1"/>
</dbReference>
<gene>
    <name evidence="6" type="ORF">HK099_002913</name>
</gene>
<dbReference type="InterPro" id="IPR000198">
    <property type="entry name" value="RhoGAP_dom"/>
</dbReference>
<name>A0AAD5U7B1_9FUNG</name>
<dbReference type="PROSITE" id="PS51741">
    <property type="entry name" value="F_BAR"/>
    <property type="match status" value="1"/>
</dbReference>
<dbReference type="PANTHER" id="PTHR23176">
    <property type="entry name" value="RHO/RAC/CDC GTPASE-ACTIVATING PROTEIN"/>
    <property type="match status" value="1"/>
</dbReference>
<feature type="transmembrane region" description="Helical" evidence="3">
    <location>
        <begin position="9"/>
        <end position="27"/>
    </location>
</feature>
<comment type="caution">
    <text evidence="6">The sequence shown here is derived from an EMBL/GenBank/DDBJ whole genome shotgun (WGS) entry which is preliminary data.</text>
</comment>
<dbReference type="SUPFAM" id="SSF103657">
    <property type="entry name" value="BAR/IMD domain-like"/>
    <property type="match status" value="1"/>
</dbReference>
<dbReference type="InterPro" id="IPR027267">
    <property type="entry name" value="AH/BAR_dom_sf"/>
</dbReference>
<dbReference type="GO" id="GO:0016757">
    <property type="term" value="F:glycosyltransferase activity"/>
    <property type="evidence" value="ECO:0007669"/>
    <property type="project" value="InterPro"/>
</dbReference>
<dbReference type="InterPro" id="IPR001060">
    <property type="entry name" value="FCH_dom"/>
</dbReference>
<dbReference type="GO" id="GO:0005737">
    <property type="term" value="C:cytoplasm"/>
    <property type="evidence" value="ECO:0007669"/>
    <property type="project" value="TreeGrafter"/>
</dbReference>
<sequence length="1117" mass="128413">MWYPKLRKIILQAVMSLTIVALIFLYSNDKLNKIKLKNDLKQLLIDKRDQNVLFKSDFDESENKIENNLKEATTNNLDFSENTKDENIITTFEDRRNTDTDSEKLDAADTSTDTKQQKLNPNFKFIWGNRGERDAVVEYQDICLDRNGLFFPTDDNNSQLPRANIAGSADFLDQWFTPASRELKTEVEMEYRDYPLFLLGGVWPYHLSHFFVNNFTPLVNLFNNYFESKNWKGEKKDLYLVKDFIYFDLESLKLTNVYKSTPNIEHNKVVCYSKVIVGLNSTCDCCGCLKDYEDKSVHRQTKDLVLENHLTAEEFQIAMERSNGDPKDRKMHLVVVQRGSNRQILNLPEVEKYLTDNLISYEVAILENLSFTQQLRLFSLNATAILAVHGNALGNSFWMPPESQVIELHSYNQGSAWFEHILSDQNRVDGHRLKYSLIACNNLNCSDRGITSFNAGVSLEIEKLDVILDSEISEVTEFQNITKNRDAFDKNSEVLSSSEVSGNQTQNFENSVENLNDYNEEDIELLNQLCDYENGFELLVERIKQSLYSSKVEIFFIKLQKNFTAESVMFLKKRAVIEEDYSKQMSKLVASTSPNNQLGRDGTFQTQFENFLKIHAKIAEVRLKLSHTITGIAEDLNTIQKNGEKSRKQLKDAVLKYQKSVTESETTLEKAKLKYELSSEEWEKSILLKETFEMSGENPSTGSNFKLPKSVSGLNLFKQSSGKNNNNILKLQRNEEETRIKAANANESYKMQIAKANAIRTEFFKKQLPQFISSLKDTCDEIDVGLQSTLLKYAHEMEAAMMKEALAMSPLERDEVVGSDNLAELGLIKCLAKIKNREDFTNFNLMQLEQNKLHNKPQYNKQNFDYVEFKLSNSTLQLQRQKIKQLQEKLLQEKQQQEKANSPIMPVNTEKSAKSSNNSNKFYFGIDLTEQLTRDNTEVPYVLESCVRFIESENNIRLKSNGLYRLSGNNRNIKKLKALFESGEKINLSECSVNVNDIAGLLKLYFRELPEPLFTKDLYNGFIEASKHDDIRHSLISIHELINLLPDANYATLRYLMNHLWNVQENQVENKMNISNLSIVFGPTLLDFPSSGGEGDLNSMSKVVEIVLSNFSVIFDV</sequence>
<dbReference type="Gene3D" id="1.20.1270.60">
    <property type="entry name" value="Arfaptin homology (AH) domain/BAR domain"/>
    <property type="match status" value="1"/>
</dbReference>
<dbReference type="InterPro" id="IPR031160">
    <property type="entry name" value="F_BAR_dom"/>
</dbReference>
<dbReference type="Proteomes" id="UP001211065">
    <property type="component" value="Unassembled WGS sequence"/>
</dbReference>
<dbReference type="PROSITE" id="PS50238">
    <property type="entry name" value="RHOGAP"/>
    <property type="match status" value="1"/>
</dbReference>
<accession>A0AAD5U7B1</accession>
<feature type="domain" description="F-BAR" evidence="5">
    <location>
        <begin position="537"/>
        <end position="828"/>
    </location>
</feature>
<dbReference type="GO" id="GO:0007165">
    <property type="term" value="P:signal transduction"/>
    <property type="evidence" value="ECO:0007669"/>
    <property type="project" value="InterPro"/>
</dbReference>
<evidence type="ECO:0000259" key="4">
    <source>
        <dbReference type="PROSITE" id="PS50238"/>
    </source>
</evidence>
<dbReference type="InterPro" id="IPR008936">
    <property type="entry name" value="Rho_GTPase_activation_prot"/>
</dbReference>
<dbReference type="AlphaFoldDB" id="A0AAD5U7B1"/>
<protein>
    <submittedName>
        <fullName evidence="6">Uncharacterized protein</fullName>
    </submittedName>
</protein>
<evidence type="ECO:0000313" key="6">
    <source>
        <dbReference type="EMBL" id="KAJ3227220.1"/>
    </source>
</evidence>
<proteinExistence type="predicted"/>
<evidence type="ECO:0000313" key="7">
    <source>
        <dbReference type="Proteomes" id="UP001211065"/>
    </source>
</evidence>
<keyword evidence="3" id="KW-0472">Membrane</keyword>
<evidence type="ECO:0000256" key="1">
    <source>
        <dbReference type="ARBA" id="ARBA00022468"/>
    </source>
</evidence>
<keyword evidence="1" id="KW-0343">GTPase activation</keyword>
<dbReference type="GO" id="GO:0005096">
    <property type="term" value="F:GTPase activator activity"/>
    <property type="evidence" value="ECO:0007669"/>
    <property type="project" value="UniProtKB-KW"/>
</dbReference>
<keyword evidence="3" id="KW-1133">Transmembrane helix</keyword>
<dbReference type="Pfam" id="PF00620">
    <property type="entry name" value="RhoGAP"/>
    <property type="match status" value="1"/>
</dbReference>
<keyword evidence="7" id="KW-1185">Reference proteome</keyword>
<dbReference type="SMART" id="SM00324">
    <property type="entry name" value="RhoGAP"/>
    <property type="match status" value="1"/>
</dbReference>
<dbReference type="Pfam" id="PF00611">
    <property type="entry name" value="FCH"/>
    <property type="match status" value="1"/>
</dbReference>
<feature type="domain" description="Rho-GAP" evidence="4">
    <location>
        <begin position="926"/>
        <end position="1115"/>
    </location>
</feature>
<keyword evidence="3" id="KW-0812">Transmembrane</keyword>
<reference evidence="6" key="1">
    <citation type="submission" date="2020-05" db="EMBL/GenBank/DDBJ databases">
        <title>Phylogenomic resolution of chytrid fungi.</title>
        <authorList>
            <person name="Stajich J.E."/>
            <person name="Amses K."/>
            <person name="Simmons R."/>
            <person name="Seto K."/>
            <person name="Myers J."/>
            <person name="Bonds A."/>
            <person name="Quandt C.A."/>
            <person name="Barry K."/>
            <person name="Liu P."/>
            <person name="Grigoriev I."/>
            <person name="Longcore J.E."/>
            <person name="James T.Y."/>
        </authorList>
    </citation>
    <scope>NUCLEOTIDE SEQUENCE</scope>
    <source>
        <strain evidence="6">JEL0476</strain>
    </source>
</reference>
<evidence type="ECO:0000256" key="3">
    <source>
        <dbReference type="SAM" id="Phobius"/>
    </source>
</evidence>
<organism evidence="6 7">
    <name type="scientific">Clydaea vesicula</name>
    <dbReference type="NCBI Taxonomy" id="447962"/>
    <lineage>
        <taxon>Eukaryota</taxon>
        <taxon>Fungi</taxon>
        <taxon>Fungi incertae sedis</taxon>
        <taxon>Chytridiomycota</taxon>
        <taxon>Chytridiomycota incertae sedis</taxon>
        <taxon>Chytridiomycetes</taxon>
        <taxon>Lobulomycetales</taxon>
        <taxon>Lobulomycetaceae</taxon>
        <taxon>Clydaea</taxon>
    </lineage>
</organism>
<keyword evidence="2" id="KW-0175">Coiled coil</keyword>
<dbReference type="InterPro" id="IPR049625">
    <property type="entry name" value="Glyco_transf_61_cat"/>
</dbReference>